<dbReference type="InterPro" id="IPR045247">
    <property type="entry name" value="Oye-like"/>
</dbReference>
<sequence length="403" mass="44482">MATPSIPQLFQPMKVGNLTLSHRVVLAPLTRLRATKTTHVPYTAMVKEYYTQRARTPGTLLITEATFIASKAGGYDNVPGIWSDEQIAAWKEVQYAFPPAQNQPNPCKFQITDAVHSQGSHIFMQLWALGRAARPAVLDAHDPPLELVGPSPLPMSFQPEATPHALTTTEIAEYITLFAQAARNAVFCAGFDGVEVHAANGYLLDQFLQDVSNLRTDEYGGSVVARSKFPLEVVDAVVAAIGPERTALRLTPWSRYQDMGMSDPVPQFTHFVTTLRDAHPTLAYLHVVEPRISGSIDRTAGAHESNDFLRDIWGDRVYLSAGGYTRESALVAAAERRSQLVVFGRWFVSNPDLPVRLREDLPLRPYDRKTFYVAGERADAHVGYVDLLPTQEDGGEGQNGVKL</sequence>
<dbReference type="InterPro" id="IPR001155">
    <property type="entry name" value="OxRdtase_FMN_N"/>
</dbReference>
<dbReference type="AlphaFoldDB" id="A0A8H5H8C6"/>
<dbReference type="PANTHER" id="PTHR22893">
    <property type="entry name" value="NADH OXIDOREDUCTASE-RELATED"/>
    <property type="match status" value="1"/>
</dbReference>
<keyword evidence="3" id="KW-1185">Reference proteome</keyword>
<proteinExistence type="predicted"/>
<feature type="domain" description="NADH:flavin oxidoreductase/NADH oxidase N-terminal" evidence="1">
    <location>
        <begin position="110"/>
        <end position="363"/>
    </location>
</feature>
<evidence type="ECO:0000313" key="3">
    <source>
        <dbReference type="Proteomes" id="UP000565441"/>
    </source>
</evidence>
<dbReference type="SUPFAM" id="SSF51395">
    <property type="entry name" value="FMN-linked oxidoreductases"/>
    <property type="match status" value="1"/>
</dbReference>
<dbReference type="InterPro" id="IPR013785">
    <property type="entry name" value="Aldolase_TIM"/>
</dbReference>
<feature type="domain" description="NADH:flavin oxidoreductase/NADH oxidase N-terminal" evidence="1">
    <location>
        <begin position="8"/>
        <end position="93"/>
    </location>
</feature>
<reference evidence="2 3" key="1">
    <citation type="journal article" date="2020" name="ISME J.">
        <title>Uncovering the hidden diversity of litter-decomposition mechanisms in mushroom-forming fungi.</title>
        <authorList>
            <person name="Floudas D."/>
            <person name="Bentzer J."/>
            <person name="Ahren D."/>
            <person name="Johansson T."/>
            <person name="Persson P."/>
            <person name="Tunlid A."/>
        </authorList>
    </citation>
    <scope>NUCLEOTIDE SEQUENCE [LARGE SCALE GENOMIC DNA]</scope>
    <source>
        <strain evidence="2 3">CBS 661.87</strain>
    </source>
</reference>
<dbReference type="PANTHER" id="PTHR22893:SF91">
    <property type="entry name" value="NADPH DEHYDROGENASE 2-RELATED"/>
    <property type="match status" value="1"/>
</dbReference>
<organism evidence="2 3">
    <name type="scientific">Tricholomella constricta</name>
    <dbReference type="NCBI Taxonomy" id="117010"/>
    <lineage>
        <taxon>Eukaryota</taxon>
        <taxon>Fungi</taxon>
        <taxon>Dikarya</taxon>
        <taxon>Basidiomycota</taxon>
        <taxon>Agaricomycotina</taxon>
        <taxon>Agaricomycetes</taxon>
        <taxon>Agaricomycetidae</taxon>
        <taxon>Agaricales</taxon>
        <taxon>Tricholomatineae</taxon>
        <taxon>Lyophyllaceae</taxon>
        <taxon>Tricholomella</taxon>
    </lineage>
</organism>
<dbReference type="Pfam" id="PF00724">
    <property type="entry name" value="Oxidored_FMN"/>
    <property type="match status" value="2"/>
</dbReference>
<dbReference type="OrthoDB" id="276546at2759"/>
<comment type="caution">
    <text evidence="2">The sequence shown here is derived from an EMBL/GenBank/DDBJ whole genome shotgun (WGS) entry which is preliminary data.</text>
</comment>
<dbReference type="Proteomes" id="UP000565441">
    <property type="component" value="Unassembled WGS sequence"/>
</dbReference>
<evidence type="ECO:0000313" key="2">
    <source>
        <dbReference type="EMBL" id="KAF5378539.1"/>
    </source>
</evidence>
<protein>
    <recommendedName>
        <fullName evidence="1">NADH:flavin oxidoreductase/NADH oxidase N-terminal domain-containing protein</fullName>
    </recommendedName>
</protein>
<name>A0A8H5H8C6_9AGAR</name>
<dbReference type="GO" id="GO:0010181">
    <property type="term" value="F:FMN binding"/>
    <property type="evidence" value="ECO:0007669"/>
    <property type="project" value="InterPro"/>
</dbReference>
<dbReference type="GO" id="GO:0003959">
    <property type="term" value="F:NADPH dehydrogenase activity"/>
    <property type="evidence" value="ECO:0007669"/>
    <property type="project" value="TreeGrafter"/>
</dbReference>
<dbReference type="EMBL" id="JAACJP010000019">
    <property type="protein sequence ID" value="KAF5378539.1"/>
    <property type="molecule type" value="Genomic_DNA"/>
</dbReference>
<accession>A0A8H5H8C6</accession>
<dbReference type="Gene3D" id="3.20.20.70">
    <property type="entry name" value="Aldolase class I"/>
    <property type="match status" value="1"/>
</dbReference>
<evidence type="ECO:0000259" key="1">
    <source>
        <dbReference type="Pfam" id="PF00724"/>
    </source>
</evidence>
<dbReference type="CDD" id="cd02933">
    <property type="entry name" value="OYE_like_FMN"/>
    <property type="match status" value="1"/>
</dbReference>
<gene>
    <name evidence="2" type="ORF">D9615_007079</name>
</gene>